<reference evidence="1 2" key="1">
    <citation type="journal article" date="2024" name="Science">
        <title>Giant polyketide synthase enzymes in the biosynthesis of giant marine polyether toxins.</title>
        <authorList>
            <person name="Fallon T.R."/>
            <person name="Shende V.V."/>
            <person name="Wierzbicki I.H."/>
            <person name="Pendleton A.L."/>
            <person name="Watervoot N.F."/>
            <person name="Auber R.P."/>
            <person name="Gonzalez D.J."/>
            <person name="Wisecaver J.H."/>
            <person name="Moore B.S."/>
        </authorList>
    </citation>
    <scope>NUCLEOTIDE SEQUENCE [LARGE SCALE GENOMIC DNA]</scope>
    <source>
        <strain evidence="1 2">12B1</strain>
    </source>
</reference>
<keyword evidence="2" id="KW-1185">Reference proteome</keyword>
<gene>
    <name evidence="1" type="ORF">AB1Y20_021489</name>
</gene>
<organism evidence="1 2">
    <name type="scientific">Prymnesium parvum</name>
    <name type="common">Toxic golden alga</name>
    <dbReference type="NCBI Taxonomy" id="97485"/>
    <lineage>
        <taxon>Eukaryota</taxon>
        <taxon>Haptista</taxon>
        <taxon>Haptophyta</taxon>
        <taxon>Prymnesiophyceae</taxon>
        <taxon>Prymnesiales</taxon>
        <taxon>Prymnesiaceae</taxon>
        <taxon>Prymnesium</taxon>
    </lineage>
</organism>
<protein>
    <recommendedName>
        <fullName evidence="3">G protein gamma domain-containing protein</fullName>
    </recommendedName>
</protein>
<dbReference type="AlphaFoldDB" id="A0AB34JJP4"/>
<proteinExistence type="predicted"/>
<evidence type="ECO:0000313" key="1">
    <source>
        <dbReference type="EMBL" id="KAL1521838.1"/>
    </source>
</evidence>
<evidence type="ECO:0000313" key="2">
    <source>
        <dbReference type="Proteomes" id="UP001515480"/>
    </source>
</evidence>
<dbReference type="EMBL" id="JBGBPQ010000007">
    <property type="protein sequence ID" value="KAL1521838.1"/>
    <property type="molecule type" value="Genomic_DNA"/>
</dbReference>
<sequence length="80" mass="8410">MPAAKEEKLSSNSETEAAYKARMDEFISDMTGVAASAIPVEDACKELHAYVLSKEGTDPMASDKGTWAVAKKKGGGCLIA</sequence>
<dbReference type="Proteomes" id="UP001515480">
    <property type="component" value="Unassembled WGS sequence"/>
</dbReference>
<name>A0AB34JJP4_PRYPA</name>
<accession>A0AB34JJP4</accession>
<evidence type="ECO:0008006" key="3">
    <source>
        <dbReference type="Google" id="ProtNLM"/>
    </source>
</evidence>
<comment type="caution">
    <text evidence="1">The sequence shown here is derived from an EMBL/GenBank/DDBJ whole genome shotgun (WGS) entry which is preliminary data.</text>
</comment>